<dbReference type="Proteomes" id="UP000466442">
    <property type="component" value="Linkage Group LG12"/>
</dbReference>
<dbReference type="EMBL" id="WIXP02000012">
    <property type="protein sequence ID" value="KAF6201786.1"/>
    <property type="molecule type" value="Genomic_DNA"/>
</dbReference>
<evidence type="ECO:0008006" key="3">
    <source>
        <dbReference type="Google" id="ProtNLM"/>
    </source>
</evidence>
<evidence type="ECO:0000313" key="1">
    <source>
        <dbReference type="EMBL" id="KAF6201786.1"/>
    </source>
</evidence>
<protein>
    <recommendedName>
        <fullName evidence="3">NACHT domain-containing protein</fullName>
    </recommendedName>
</protein>
<dbReference type="InterPro" id="IPR027417">
    <property type="entry name" value="P-loop_NTPase"/>
</dbReference>
<sequence>MLMPDEGQSHMRNTSPVRPFLIGSPSIRLWEGSWPRNDLTSIASSDALGWFNDKEKELLIGAKDVFSNKHKFLGVFAHELAHWCLELVFKNNGNPYYQSDPKRLKAREFENIVKAVHTDVQSNPNAFHPIIQACFYSGYPRSEWSRELIVRVPHLIAECGTTRTETILSRYESTKSLLSFYRSHVMDEADKFIGEGDLEGSRETIYRLNSKFDLLQSYIERDLQFCNNEDIEIHESDSILVYSSRHPFMTFFKIAHTLNCIEPNNKFYANNLFCTFQVFVENQGKIRRQFFKKEWCRTIFVLCFGVESGHLGNYGDWLEDLLELASNFNKRVILIIECKLVTPTKTQLMKTHNGRLIDLSTRKMDIRDLVETSQQRILQCPINFLGKQVQLQEIVGSDELELVDGNLIDRLLIGGNIIVGSEANIVDVRLPGFVTFYENMSVERLVEFVGECLARKDFVVIVGKSENYPEVVTRELCKLFEVDSIEELFVFPADKFRSIGETSSLPRGRVLLVPSRNEYDYVHIVDLLKNFESSVCYFIHVESSETIYSDLMYTPLLKFNRTLMLKSHQVDNDELDENGFIKQLLSGDHRLFVISDDPGSGKSIFLNDIQFVLNHSPDFDGYVMKFALRECYSFIDKHTISPDLKIEEALRFLCAFGKIDDDIARKLFVSKIKNTSKSQVVLLLDGFDEIGSSDLHDASQNKEKIANLIACLKKYTSLYIVVSTRNESETYLRNIYCTVSKFKILEEEFIASYVLRFCLSRMRLQCHMETSIQTLDNVRRYLNTAKTMPTPLHITMISELFLEMGRNESPEFYKPDFSRFDYPIIRFTMPSIEKLYEEFINLKYKLYFREKKNSAVDIRTKEHCDSVFQRLALFSIYGNEEFTEEFLSNDSMFKNGTDGNIVLNTDKVGEYYDIGIISFFSKSSIEFIHRVFAEYYISHWILLGQVTGVELYWTTNL</sequence>
<evidence type="ECO:0000313" key="2">
    <source>
        <dbReference type="Proteomes" id="UP000466442"/>
    </source>
</evidence>
<proteinExistence type="predicted"/>
<keyword evidence="2" id="KW-1185">Reference proteome</keyword>
<organism evidence="1 2">
    <name type="scientific">Apolygus lucorum</name>
    <name type="common">Small green plant bug</name>
    <name type="synonym">Lygocoris lucorum</name>
    <dbReference type="NCBI Taxonomy" id="248454"/>
    <lineage>
        <taxon>Eukaryota</taxon>
        <taxon>Metazoa</taxon>
        <taxon>Ecdysozoa</taxon>
        <taxon>Arthropoda</taxon>
        <taxon>Hexapoda</taxon>
        <taxon>Insecta</taxon>
        <taxon>Pterygota</taxon>
        <taxon>Neoptera</taxon>
        <taxon>Paraneoptera</taxon>
        <taxon>Hemiptera</taxon>
        <taxon>Heteroptera</taxon>
        <taxon>Panheteroptera</taxon>
        <taxon>Cimicomorpha</taxon>
        <taxon>Miridae</taxon>
        <taxon>Mirini</taxon>
        <taxon>Apolygus</taxon>
    </lineage>
</organism>
<dbReference type="Gene3D" id="3.40.50.300">
    <property type="entry name" value="P-loop containing nucleotide triphosphate hydrolases"/>
    <property type="match status" value="1"/>
</dbReference>
<gene>
    <name evidence="1" type="ORF">GE061_004181</name>
</gene>
<comment type="caution">
    <text evidence="1">The sequence shown here is derived from an EMBL/GenBank/DDBJ whole genome shotgun (WGS) entry which is preliminary data.</text>
</comment>
<dbReference type="AlphaFoldDB" id="A0A8S9X133"/>
<reference evidence="1" key="1">
    <citation type="journal article" date="2021" name="Mol. Ecol. Resour.">
        <title>Apolygus lucorum genome provides insights into omnivorousness and mesophyll feeding.</title>
        <authorList>
            <person name="Liu Y."/>
            <person name="Liu H."/>
            <person name="Wang H."/>
            <person name="Huang T."/>
            <person name="Liu B."/>
            <person name="Yang B."/>
            <person name="Yin L."/>
            <person name="Li B."/>
            <person name="Zhang Y."/>
            <person name="Zhang S."/>
            <person name="Jiang F."/>
            <person name="Zhang X."/>
            <person name="Ren Y."/>
            <person name="Wang B."/>
            <person name="Wang S."/>
            <person name="Lu Y."/>
            <person name="Wu K."/>
            <person name="Fan W."/>
            <person name="Wang G."/>
        </authorList>
    </citation>
    <scope>NUCLEOTIDE SEQUENCE</scope>
    <source>
        <strain evidence="1">12Hb</strain>
    </source>
</reference>
<accession>A0A8S9X133</accession>
<dbReference type="OrthoDB" id="6693298at2759"/>
<name>A0A8S9X133_APOLU</name>